<name>A0ABD3NEX8_9STRA</name>
<evidence type="ECO:0000313" key="7">
    <source>
        <dbReference type="Proteomes" id="UP001530293"/>
    </source>
</evidence>
<dbReference type="InterPro" id="IPR010255">
    <property type="entry name" value="Haem_peroxidase_sf"/>
</dbReference>
<feature type="compositionally biased region" description="Polar residues" evidence="3">
    <location>
        <begin position="478"/>
        <end position="488"/>
    </location>
</feature>
<evidence type="ECO:0000313" key="6">
    <source>
        <dbReference type="EMBL" id="KAL3771375.1"/>
    </source>
</evidence>
<dbReference type="CDD" id="cd00314">
    <property type="entry name" value="plant_peroxidase_like"/>
    <property type="match status" value="1"/>
</dbReference>
<feature type="region of interest" description="Disordered" evidence="3">
    <location>
        <begin position="58"/>
        <end position="79"/>
    </location>
</feature>
<proteinExistence type="inferred from homology"/>
<reference evidence="6 7" key="1">
    <citation type="submission" date="2024-10" db="EMBL/GenBank/DDBJ databases">
        <title>Updated reference genomes for cyclostephanoid diatoms.</title>
        <authorList>
            <person name="Roberts W.R."/>
            <person name="Alverson A.J."/>
        </authorList>
    </citation>
    <scope>NUCLEOTIDE SEQUENCE [LARGE SCALE GENOMIC DNA]</scope>
    <source>
        <strain evidence="6 7">AJA232-27</strain>
    </source>
</reference>
<keyword evidence="4" id="KW-0472">Membrane</keyword>
<dbReference type="InterPro" id="IPR044831">
    <property type="entry name" value="Ccp1-like"/>
</dbReference>
<evidence type="ECO:0000256" key="3">
    <source>
        <dbReference type="SAM" id="MobiDB-lite"/>
    </source>
</evidence>
<feature type="region of interest" description="Disordered" evidence="3">
    <location>
        <begin position="446"/>
        <end position="698"/>
    </location>
</feature>
<evidence type="ECO:0000256" key="1">
    <source>
        <dbReference type="ARBA" id="ARBA00023002"/>
    </source>
</evidence>
<feature type="compositionally biased region" description="Polar residues" evidence="3">
    <location>
        <begin position="605"/>
        <end position="621"/>
    </location>
</feature>
<evidence type="ECO:0000256" key="2">
    <source>
        <dbReference type="RuleBase" id="RU004241"/>
    </source>
</evidence>
<protein>
    <recommendedName>
        <fullName evidence="5">Plant heme peroxidase family profile domain-containing protein</fullName>
    </recommendedName>
</protein>
<dbReference type="PRINTS" id="PR01217">
    <property type="entry name" value="PRICHEXTENSN"/>
</dbReference>
<keyword evidence="1" id="KW-0560">Oxidoreductase</keyword>
<comment type="similarity">
    <text evidence="2">Belongs to the peroxidase family.</text>
</comment>
<feature type="compositionally biased region" description="Low complexity" evidence="3">
    <location>
        <begin position="631"/>
        <end position="665"/>
    </location>
</feature>
<organism evidence="6 7">
    <name type="scientific">Discostella pseudostelligera</name>
    <dbReference type="NCBI Taxonomy" id="259834"/>
    <lineage>
        <taxon>Eukaryota</taxon>
        <taxon>Sar</taxon>
        <taxon>Stramenopiles</taxon>
        <taxon>Ochrophyta</taxon>
        <taxon>Bacillariophyta</taxon>
        <taxon>Coscinodiscophyceae</taxon>
        <taxon>Thalassiosirophycidae</taxon>
        <taxon>Stephanodiscales</taxon>
        <taxon>Stephanodiscaceae</taxon>
        <taxon>Discostella</taxon>
    </lineage>
</organism>
<accession>A0ABD3NEX8</accession>
<keyword evidence="7" id="KW-1185">Reference proteome</keyword>
<feature type="compositionally biased region" description="Polar residues" evidence="3">
    <location>
        <begin position="666"/>
        <end position="686"/>
    </location>
</feature>
<dbReference type="GO" id="GO:0016491">
    <property type="term" value="F:oxidoreductase activity"/>
    <property type="evidence" value="ECO:0007669"/>
    <property type="project" value="UniProtKB-KW"/>
</dbReference>
<feature type="non-terminal residue" evidence="6">
    <location>
        <position position="1"/>
    </location>
</feature>
<feature type="compositionally biased region" description="Low complexity" evidence="3">
    <location>
        <begin position="499"/>
        <end position="543"/>
    </location>
</feature>
<feature type="domain" description="Plant heme peroxidase family profile" evidence="5">
    <location>
        <begin position="92"/>
        <end position="446"/>
    </location>
</feature>
<dbReference type="PROSITE" id="PS00435">
    <property type="entry name" value="PEROXIDASE_1"/>
    <property type="match status" value="2"/>
</dbReference>
<dbReference type="PANTHER" id="PTHR31356:SF58">
    <property type="entry name" value="CYTOCHROME C PEROXIDASE, MITOCHONDRIAL"/>
    <property type="match status" value="1"/>
</dbReference>
<dbReference type="Pfam" id="PF00141">
    <property type="entry name" value="peroxidase"/>
    <property type="match status" value="2"/>
</dbReference>
<dbReference type="PANTHER" id="PTHR31356">
    <property type="entry name" value="THYLAKOID LUMENAL 29 KDA PROTEIN, CHLOROPLASTIC-RELATED"/>
    <property type="match status" value="1"/>
</dbReference>
<dbReference type="Gene3D" id="1.10.420.10">
    <property type="entry name" value="Peroxidase, domain 2"/>
    <property type="match status" value="2"/>
</dbReference>
<dbReference type="PROSITE" id="PS50873">
    <property type="entry name" value="PEROXIDASE_4"/>
    <property type="match status" value="1"/>
</dbReference>
<dbReference type="AlphaFoldDB" id="A0ABD3NEX8"/>
<evidence type="ECO:0000259" key="5">
    <source>
        <dbReference type="PROSITE" id="PS50873"/>
    </source>
</evidence>
<dbReference type="Gene3D" id="1.10.520.10">
    <property type="match status" value="2"/>
</dbReference>
<gene>
    <name evidence="6" type="ORF">ACHAWU_004648</name>
</gene>
<feature type="transmembrane region" description="Helical" evidence="4">
    <location>
        <begin position="7"/>
        <end position="34"/>
    </location>
</feature>
<comment type="caution">
    <text evidence="6">The sequence shown here is derived from an EMBL/GenBank/DDBJ whole genome shotgun (WGS) entry which is preliminary data.</text>
</comment>
<dbReference type="Proteomes" id="UP001530293">
    <property type="component" value="Unassembled WGS sequence"/>
</dbReference>
<keyword evidence="4" id="KW-1133">Transmembrane helix</keyword>
<feature type="compositionally biased region" description="Low complexity" evidence="3">
    <location>
        <begin position="446"/>
        <end position="477"/>
    </location>
</feature>
<dbReference type="EMBL" id="JALLBG020000024">
    <property type="protein sequence ID" value="KAL3771375.1"/>
    <property type="molecule type" value="Genomic_DNA"/>
</dbReference>
<dbReference type="InterPro" id="IPR002016">
    <property type="entry name" value="Haem_peroxidase"/>
</dbReference>
<sequence length="879" mass="93410">HYIFVRFCLISHIVSISNNILFIFITIIVVVVVVPSDCPMTCSKNLYNEIGTCKANATPKPVSSPTGSSPSPTSEPCPCTDPSNIPDKCEVDILIDIMEVFVTADTSLIAQFVRAAFHDAGTFDQTTGVGGANGCLLNHLPMRDEPENNFGLFDPALMTLMEIKNNWHAHPLTCLDVSSADILQFAGFFATTRNKNGPEALTSGSLSANAKRSTLQNDFLWGRPDETACDIAWTENLPGFMTATGAPIPERCTANGEEIRKKMMDRNGFTAEEATALIGAHSIGMTRHTFGSSLAAPKFTHEFFLPTSPYLIPFSLFSSIVGPKFGNSFHEFLENQIIASDAITFSTNILNFNTLFPNWFRVNPVPISIPLGLNHLDTDVALAFPSLDLTRHPHFNGFTANFASSDAVFLTAFFQAYEKMSQLGVDVPLQAATPCIPCGKFAFEGKPSTAKPTSTPSTAKPTLKPTTAKPSTAKPTTRSPTAKPSTKAPSVKPVQVVSNPPITNNTRTPTGKPSTAKPTSTPSTAKPTLKPTTAKPSTAKPTTRSPTAKPITKAPSDMPVQVVLNPPITNNTRTPTGKPSTAKPTSTPSTAKPTLKPTMAEPSTAKPTTGSPTAKPSTNAPSVMPVQVVSNPPITNTPTPTGKPSTAKPTSTPSTAKPTLKPTTAEPSTAKPTTGSPTAKPSTNAPSVMPVQVVSNPPITNTRTPTGHRLEPENNFLDLPLNTLLDIKLAWQAHPLTCIKVSSADLIQFAGFFVTIRQKDTPESLTSGSVSANAKRMTLKNDFVWGRPDEVNCDVAWTDNLPEFITPSTVGGTIPARCTGAGGEIKSKMMDRNGFTAEEATALIGAHSIGSTRHIFGASMSGSVSSNVHLVLVTSPQQA</sequence>
<feature type="compositionally biased region" description="Low complexity" evidence="3">
    <location>
        <begin position="565"/>
        <end position="598"/>
    </location>
</feature>
<dbReference type="SUPFAM" id="SSF48113">
    <property type="entry name" value="Heme-dependent peroxidases"/>
    <property type="match status" value="2"/>
</dbReference>
<evidence type="ECO:0000256" key="4">
    <source>
        <dbReference type="SAM" id="Phobius"/>
    </source>
</evidence>
<keyword evidence="4" id="KW-0812">Transmembrane</keyword>
<dbReference type="InterPro" id="IPR019793">
    <property type="entry name" value="Peroxidases_heam-ligand_BS"/>
</dbReference>